<dbReference type="InterPro" id="IPR012327">
    <property type="entry name" value="MeTrfase_D12"/>
</dbReference>
<dbReference type="PRINTS" id="PR00505">
    <property type="entry name" value="D12N6MTFRASE"/>
</dbReference>
<dbReference type="GO" id="GO:0009307">
    <property type="term" value="P:DNA restriction-modification system"/>
    <property type="evidence" value="ECO:0007669"/>
    <property type="project" value="InterPro"/>
</dbReference>
<dbReference type="GO" id="GO:0032259">
    <property type="term" value="P:methylation"/>
    <property type="evidence" value="ECO:0007669"/>
    <property type="project" value="UniProtKB-KW"/>
</dbReference>
<protein>
    <submittedName>
        <fullName evidence="5">DNA adenine methylase</fullName>
    </submittedName>
</protein>
<evidence type="ECO:0000256" key="3">
    <source>
        <dbReference type="ARBA" id="ARBA00022691"/>
    </source>
</evidence>
<evidence type="ECO:0000256" key="1">
    <source>
        <dbReference type="ARBA" id="ARBA00022603"/>
    </source>
</evidence>
<keyword evidence="3" id="KW-0949">S-adenosyl-L-methionine</keyword>
<dbReference type="InterPro" id="IPR029063">
    <property type="entry name" value="SAM-dependent_MTases_sf"/>
</dbReference>
<dbReference type="GO" id="GO:1904047">
    <property type="term" value="F:S-adenosyl-L-methionine binding"/>
    <property type="evidence" value="ECO:0007669"/>
    <property type="project" value="TreeGrafter"/>
</dbReference>
<dbReference type="AlphaFoldDB" id="A0A3N4E035"/>
<dbReference type="Proteomes" id="UP000273778">
    <property type="component" value="Chromosome"/>
</dbReference>
<dbReference type="EMBL" id="RKKB01000005">
    <property type="protein sequence ID" value="RPA31463.1"/>
    <property type="molecule type" value="Genomic_DNA"/>
</dbReference>
<dbReference type="PANTHER" id="PTHR30481">
    <property type="entry name" value="DNA ADENINE METHYLASE"/>
    <property type="match status" value="1"/>
</dbReference>
<organism evidence="5 7">
    <name type="scientific">Shewanella psychromarinicola</name>
    <dbReference type="NCBI Taxonomy" id="2487742"/>
    <lineage>
        <taxon>Bacteria</taxon>
        <taxon>Pseudomonadati</taxon>
        <taxon>Pseudomonadota</taxon>
        <taxon>Gammaproteobacteria</taxon>
        <taxon>Alteromonadales</taxon>
        <taxon>Shewanellaceae</taxon>
        <taxon>Shewanella</taxon>
    </lineage>
</organism>
<accession>A0A3N4E035</accession>
<reference evidence="4 6" key="1">
    <citation type="submission" date="2018-11" db="EMBL/GenBank/DDBJ databases">
        <title>Shewanella sp. M2.</title>
        <authorList>
            <person name="Hwang Y.J."/>
            <person name="Hwang C.Y."/>
        </authorList>
    </citation>
    <scope>NUCLEOTIDE SEQUENCE [LARGE SCALE GENOMIC DNA]</scope>
    <source>
        <strain evidence="4 6">M2</strain>
    </source>
</reference>
<dbReference type="GO" id="GO:0006298">
    <property type="term" value="P:mismatch repair"/>
    <property type="evidence" value="ECO:0007669"/>
    <property type="project" value="TreeGrafter"/>
</dbReference>
<dbReference type="KEGG" id="spsr:EGC80_02460"/>
<dbReference type="RefSeq" id="WP_124013209.1">
    <property type="nucleotide sequence ID" value="NZ_CP034073.1"/>
</dbReference>
<keyword evidence="2" id="KW-0808">Transferase</keyword>
<evidence type="ECO:0000313" key="7">
    <source>
        <dbReference type="Proteomes" id="UP000278855"/>
    </source>
</evidence>
<dbReference type="PIRSF" id="PIRSF000398">
    <property type="entry name" value="M_m6A_EcoRV"/>
    <property type="match status" value="1"/>
</dbReference>
<keyword evidence="6" id="KW-1185">Reference proteome</keyword>
<dbReference type="Gene3D" id="3.40.50.150">
    <property type="entry name" value="Vaccinia Virus protein VP39"/>
    <property type="match status" value="2"/>
</dbReference>
<dbReference type="OrthoDB" id="9805629at2"/>
<dbReference type="GO" id="GO:0009007">
    <property type="term" value="F:site-specific DNA-methyltransferase (adenine-specific) activity"/>
    <property type="evidence" value="ECO:0007669"/>
    <property type="project" value="UniProtKB-EC"/>
</dbReference>
<gene>
    <name evidence="5" type="ORF">EGC77_13810</name>
    <name evidence="4" type="ORF">EGC80_02460</name>
</gene>
<evidence type="ECO:0000313" key="6">
    <source>
        <dbReference type="Proteomes" id="UP000273778"/>
    </source>
</evidence>
<evidence type="ECO:0000313" key="5">
    <source>
        <dbReference type="EMBL" id="RPA31463.1"/>
    </source>
</evidence>
<dbReference type="GO" id="GO:0043565">
    <property type="term" value="F:sequence-specific DNA binding"/>
    <property type="evidence" value="ECO:0007669"/>
    <property type="project" value="TreeGrafter"/>
</dbReference>
<evidence type="ECO:0000256" key="2">
    <source>
        <dbReference type="ARBA" id="ARBA00022679"/>
    </source>
</evidence>
<keyword evidence="1 5" id="KW-0489">Methyltransferase</keyword>
<name>A0A3N4E035_9GAMM</name>
<reference evidence="5" key="3">
    <citation type="submission" date="2018-11" db="EMBL/GenBank/DDBJ databases">
        <authorList>
            <person name="Hwang Y.J."/>
            <person name="Hwang C.Y."/>
        </authorList>
    </citation>
    <scope>NUCLEOTIDE SEQUENCE</scope>
    <source>
        <strain evidence="5">R106</strain>
    </source>
</reference>
<dbReference type="Proteomes" id="UP000278855">
    <property type="component" value="Unassembled WGS sequence"/>
</dbReference>
<dbReference type="InterPro" id="IPR012263">
    <property type="entry name" value="M_m6A_EcoRV"/>
</dbReference>
<dbReference type="SUPFAM" id="SSF53335">
    <property type="entry name" value="S-adenosyl-L-methionine-dependent methyltransferases"/>
    <property type="match status" value="1"/>
</dbReference>
<reference evidence="7" key="2">
    <citation type="submission" date="2018-11" db="EMBL/GenBank/DDBJ databases">
        <title>Shewanella sp. R106.</title>
        <authorList>
            <person name="Hwang Y.J."/>
            <person name="Hwang C.Y."/>
        </authorList>
    </citation>
    <scope>NUCLEOTIDE SEQUENCE [LARGE SCALE GENOMIC DNA]</scope>
    <source>
        <strain evidence="7">R106</strain>
    </source>
</reference>
<sequence>MPSTPSPLRYPGGKSSVLNMVSEIIHTNNLSGCSYAEPYAGGCGLALNLLLKGHVENIYLNDYDISIWSFWHSVLEMPTQLIQKIIDTPVTIDEWRKQRHIHSTPNEHDTLTLGFSTLFLNRTNRSGIIKAGFIGGAAQDGKYKIDCRFGKKGLIERIEKIQNHKDKINLYNLDALEFFEKTDSLLSQDGFYCIDPPYYKKGHTLYTNFYKHDDHVELARKISDLETKWILTYDNATEIKSLYPSLKQYLFNLNYSAGVKRKGTELLVVSNDISIGTKINISKVAP</sequence>
<dbReference type="PANTHER" id="PTHR30481:SF2">
    <property type="entry name" value="SITE-SPECIFIC DNA-METHYLTRANSFERASE (ADENINE-SPECIFIC)"/>
    <property type="match status" value="1"/>
</dbReference>
<proteinExistence type="predicted"/>
<dbReference type="EMBL" id="CP034073">
    <property type="protein sequence ID" value="AZG33899.1"/>
    <property type="molecule type" value="Genomic_DNA"/>
</dbReference>
<evidence type="ECO:0000313" key="4">
    <source>
        <dbReference type="EMBL" id="AZG33899.1"/>
    </source>
</evidence>